<proteinExistence type="predicted"/>
<dbReference type="GeneID" id="85230318"/>
<accession>A0AA97FE23</accession>
<sequence>MTGYAKLNEKEIKGIKECEDEMGVIMVAYEKTSPVAKLTESQIEKIKSIEAETGLKLVAYE</sequence>
<evidence type="ECO:0000313" key="2">
    <source>
        <dbReference type="Proteomes" id="UP001301797"/>
    </source>
</evidence>
<gene>
    <name evidence="1" type="ORF">F1737_09090</name>
</gene>
<name>A0AA97FE23_9EURY</name>
<dbReference type="RefSeq" id="WP_317136268.1">
    <property type="nucleotide sequence ID" value="NZ_CP043875.1"/>
</dbReference>
<dbReference type="AlphaFoldDB" id="A0AA97FE23"/>
<dbReference type="EMBL" id="CP043875">
    <property type="protein sequence ID" value="WOF16832.1"/>
    <property type="molecule type" value="Genomic_DNA"/>
</dbReference>
<organism evidence="1 2">
    <name type="scientific">Methanochimaera problematica</name>
    <dbReference type="NCBI Taxonomy" id="2609417"/>
    <lineage>
        <taxon>Archaea</taxon>
        <taxon>Methanobacteriati</taxon>
        <taxon>Methanobacteriota</taxon>
        <taxon>Stenosarchaea group</taxon>
        <taxon>Methanomicrobia</taxon>
        <taxon>Methanomicrobiales</taxon>
        <taxon>Methanomicrobiaceae</taxon>
        <taxon>Methanochimaera</taxon>
    </lineage>
</organism>
<reference evidence="1 2" key="1">
    <citation type="submission" date="2019-09" db="EMBL/GenBank/DDBJ databases">
        <title>The complete genome of Methanoplanus sp. FWC-SCC4.</title>
        <authorList>
            <person name="Chen S.-C."/>
            <person name="Zhou Y.-Z."/>
            <person name="Lai M.-C."/>
        </authorList>
    </citation>
    <scope>NUCLEOTIDE SEQUENCE [LARGE SCALE GENOMIC DNA]</scope>
    <source>
        <strain evidence="1 2">FWC-SCC4</strain>
    </source>
</reference>
<protein>
    <submittedName>
        <fullName evidence="1">Uncharacterized protein</fullName>
    </submittedName>
</protein>
<keyword evidence="2" id="KW-1185">Reference proteome</keyword>
<evidence type="ECO:0000313" key="1">
    <source>
        <dbReference type="EMBL" id="WOF16832.1"/>
    </source>
</evidence>
<dbReference type="Proteomes" id="UP001301797">
    <property type="component" value="Chromosome"/>
</dbReference>
<dbReference type="KEGG" id="mefw:F1737_09090"/>